<dbReference type="EMBL" id="FOAG01000006">
    <property type="protein sequence ID" value="SEL59860.1"/>
    <property type="molecule type" value="Genomic_DNA"/>
</dbReference>
<protein>
    <recommendedName>
        <fullName evidence="4">Dihydrodipicolinate reductase</fullName>
    </recommendedName>
</protein>
<evidence type="ECO:0008006" key="4">
    <source>
        <dbReference type="Google" id="ProtNLM"/>
    </source>
</evidence>
<sequence length="117" mass="13055">MRAILALVLSLALGNPAFAEGFAQITERDRFVSLIEGRDLTRFGITLNVTPDGRIKGRAFGRDVTGAWRWNGGYFCRDLYWGQMDLGPNCQAVRVQGSTLRFISDQGQGQFADLQLR</sequence>
<proteinExistence type="predicted"/>
<evidence type="ECO:0000256" key="1">
    <source>
        <dbReference type="SAM" id="SignalP"/>
    </source>
</evidence>
<dbReference type="STRING" id="1287727.SAMN05443999_106186"/>
<feature type="chain" id="PRO_5009299767" description="Dihydrodipicolinate reductase" evidence="1">
    <location>
        <begin position="20"/>
        <end position="117"/>
    </location>
</feature>
<accession>A0A1H7RHN2</accession>
<dbReference type="RefSeq" id="WP_093036513.1">
    <property type="nucleotide sequence ID" value="NZ_FOAG01000006.1"/>
</dbReference>
<dbReference type="AlphaFoldDB" id="A0A1H7RHN2"/>
<keyword evidence="3" id="KW-1185">Reference proteome</keyword>
<evidence type="ECO:0000313" key="3">
    <source>
        <dbReference type="Proteomes" id="UP000199582"/>
    </source>
</evidence>
<dbReference type="OrthoDB" id="7874348at2"/>
<evidence type="ECO:0000313" key="2">
    <source>
        <dbReference type="EMBL" id="SEL59860.1"/>
    </source>
</evidence>
<keyword evidence="1" id="KW-0732">Signal</keyword>
<name>A0A1H7RHN2_9RHOB</name>
<gene>
    <name evidence="2" type="ORF">SAMN05443999_106186</name>
</gene>
<dbReference type="Proteomes" id="UP000199582">
    <property type="component" value="Unassembled WGS sequence"/>
</dbReference>
<organism evidence="2 3">
    <name type="scientific">Roseovarius azorensis</name>
    <dbReference type="NCBI Taxonomy" id="1287727"/>
    <lineage>
        <taxon>Bacteria</taxon>
        <taxon>Pseudomonadati</taxon>
        <taxon>Pseudomonadota</taxon>
        <taxon>Alphaproteobacteria</taxon>
        <taxon>Rhodobacterales</taxon>
        <taxon>Roseobacteraceae</taxon>
        <taxon>Roseovarius</taxon>
    </lineage>
</organism>
<feature type="signal peptide" evidence="1">
    <location>
        <begin position="1"/>
        <end position="19"/>
    </location>
</feature>
<reference evidence="2 3" key="1">
    <citation type="submission" date="2016-10" db="EMBL/GenBank/DDBJ databases">
        <authorList>
            <person name="de Groot N.N."/>
        </authorList>
    </citation>
    <scope>NUCLEOTIDE SEQUENCE [LARGE SCALE GENOMIC DNA]</scope>
    <source>
        <strain evidence="2 3">DSM 100674</strain>
    </source>
</reference>